<comment type="caution">
    <text evidence="1">The sequence shown here is derived from an EMBL/GenBank/DDBJ whole genome shotgun (WGS) entry which is preliminary data.</text>
</comment>
<dbReference type="EMBL" id="WTPW01002367">
    <property type="protein sequence ID" value="KAF0384727.1"/>
    <property type="molecule type" value="Genomic_DNA"/>
</dbReference>
<name>A0A8H3WYZ4_GIGMA</name>
<sequence length="126" mass="14110">MLNAVPDGIVSLGVQSIISDYDTSQLITTTIVSIPKSDVNDIPLGLEKTSNNAGKGAFEGIIYIVRPKTKVETPDNTMYVELTIKYFGNDQFPEGYIHSRLFILYNLFYHPKKGSSKVRRQSSHQQ</sequence>
<reference evidence="1 2" key="1">
    <citation type="journal article" date="2019" name="Environ. Microbiol.">
        <title>At the nexus of three kingdoms: the genome of the mycorrhizal fungus Gigaspora margarita provides insights into plant, endobacterial and fungal interactions.</title>
        <authorList>
            <person name="Venice F."/>
            <person name="Ghignone S."/>
            <person name="Salvioli di Fossalunga A."/>
            <person name="Amselem J."/>
            <person name="Novero M."/>
            <person name="Xianan X."/>
            <person name="Sedzielewska Toro K."/>
            <person name="Morin E."/>
            <person name="Lipzen A."/>
            <person name="Grigoriev I.V."/>
            <person name="Henrissat B."/>
            <person name="Martin F.M."/>
            <person name="Bonfante P."/>
        </authorList>
    </citation>
    <scope>NUCLEOTIDE SEQUENCE [LARGE SCALE GENOMIC DNA]</scope>
    <source>
        <strain evidence="1 2">BEG34</strain>
    </source>
</reference>
<accession>A0A8H3WYZ4</accession>
<evidence type="ECO:0000313" key="2">
    <source>
        <dbReference type="Proteomes" id="UP000439903"/>
    </source>
</evidence>
<organism evidence="1 2">
    <name type="scientific">Gigaspora margarita</name>
    <dbReference type="NCBI Taxonomy" id="4874"/>
    <lineage>
        <taxon>Eukaryota</taxon>
        <taxon>Fungi</taxon>
        <taxon>Fungi incertae sedis</taxon>
        <taxon>Mucoromycota</taxon>
        <taxon>Glomeromycotina</taxon>
        <taxon>Glomeromycetes</taxon>
        <taxon>Diversisporales</taxon>
        <taxon>Gigasporaceae</taxon>
        <taxon>Gigaspora</taxon>
    </lineage>
</organism>
<dbReference type="Proteomes" id="UP000439903">
    <property type="component" value="Unassembled WGS sequence"/>
</dbReference>
<dbReference type="AlphaFoldDB" id="A0A8H3WYZ4"/>
<gene>
    <name evidence="1" type="ORF">F8M41_011559</name>
</gene>
<proteinExistence type="predicted"/>
<protein>
    <submittedName>
        <fullName evidence="1">Uncharacterized protein</fullName>
    </submittedName>
</protein>
<evidence type="ECO:0000313" key="1">
    <source>
        <dbReference type="EMBL" id="KAF0384727.1"/>
    </source>
</evidence>
<keyword evidence="2" id="KW-1185">Reference proteome</keyword>